<protein>
    <submittedName>
        <fullName evidence="3">Gluconolactonase</fullName>
    </submittedName>
</protein>
<dbReference type="AlphaFoldDB" id="A0A5P3A9W2"/>
<proteinExistence type="predicted"/>
<dbReference type="OrthoDB" id="9775406at2"/>
<dbReference type="KEGG" id="rid:RIdsm_00849"/>
<dbReference type="EMBL" id="CP031598">
    <property type="protein sequence ID" value="QEW25065.1"/>
    <property type="molecule type" value="Genomic_DNA"/>
</dbReference>
<dbReference type="InterPro" id="IPR051262">
    <property type="entry name" value="SMP-30/CGR1_Lactonase"/>
</dbReference>
<sequence>MNSATIGPNCLSASDFSFAIENLQRPECVLCGSSGAVYASDLRSGVLKTAPDGTQTLIGGNPDAPERFKPNGYVLNRDGSVIFANLGVDGGLWKIGTDGAITPYLMEVDGVAIPTVNFVWMDDLERIWFCVSSMRPRDIPFSTTEADGFIGLIDAKGARIVADGFIWTNECRIDPQGSRFYVNETFGKRTTAFDLDANGDLSNRQTVAEYGAGTFPDGLAFDEEGGLWVVSVVTNRIFRISPEGDVVLLFEDFEPDHVAEVERRLAAGELHSSFVYEPHSSVLLNTSSLAFGGQDRKTVYLGCIAGDRIASFRSPVAGHPPVHWTWA</sequence>
<dbReference type="Pfam" id="PF08450">
    <property type="entry name" value="SGL"/>
    <property type="match status" value="1"/>
</dbReference>
<dbReference type="PANTHER" id="PTHR47572">
    <property type="entry name" value="LIPOPROTEIN-RELATED"/>
    <property type="match status" value="1"/>
</dbReference>
<keyword evidence="1" id="KW-0378">Hydrolase</keyword>
<dbReference type="InterPro" id="IPR013658">
    <property type="entry name" value="SGL"/>
</dbReference>
<dbReference type="RefSeq" id="WP_057820580.1">
    <property type="nucleotide sequence ID" value="NZ_CP031598.1"/>
</dbReference>
<dbReference type="SUPFAM" id="SSF63829">
    <property type="entry name" value="Calcium-dependent phosphotriesterase"/>
    <property type="match status" value="1"/>
</dbReference>
<evidence type="ECO:0000256" key="1">
    <source>
        <dbReference type="ARBA" id="ARBA00022801"/>
    </source>
</evidence>
<evidence type="ECO:0000313" key="4">
    <source>
        <dbReference type="Proteomes" id="UP000325785"/>
    </source>
</evidence>
<dbReference type="PANTHER" id="PTHR47572:SF4">
    <property type="entry name" value="LACTONASE DRP35"/>
    <property type="match status" value="1"/>
</dbReference>
<feature type="domain" description="SMP-30/Gluconolactonase/LRE-like region" evidence="2">
    <location>
        <begin position="63"/>
        <end position="247"/>
    </location>
</feature>
<evidence type="ECO:0000313" key="3">
    <source>
        <dbReference type="EMBL" id="QEW25065.1"/>
    </source>
</evidence>
<gene>
    <name evidence="3" type="ORF">RIdsm_00849</name>
</gene>
<reference evidence="3 4" key="1">
    <citation type="submission" date="2018-08" db="EMBL/GenBank/DDBJ databases">
        <title>Genetic Globetrotter - A new plasmid hitch-hiking vast phylogenetic and geographic distances.</title>
        <authorList>
            <person name="Vollmers J."/>
            <person name="Petersen J."/>
        </authorList>
    </citation>
    <scope>NUCLEOTIDE SEQUENCE [LARGE SCALE GENOMIC DNA]</scope>
    <source>
        <strain evidence="3 4">DSM 26383</strain>
    </source>
</reference>
<dbReference type="InterPro" id="IPR011042">
    <property type="entry name" value="6-blade_b-propeller_TolB-like"/>
</dbReference>
<dbReference type="Proteomes" id="UP000325785">
    <property type="component" value="Chromosome"/>
</dbReference>
<dbReference type="Gene3D" id="2.120.10.30">
    <property type="entry name" value="TolB, C-terminal domain"/>
    <property type="match status" value="1"/>
</dbReference>
<evidence type="ECO:0000259" key="2">
    <source>
        <dbReference type="Pfam" id="PF08450"/>
    </source>
</evidence>
<name>A0A5P3A9W2_9RHOB</name>
<organism evidence="3 4">
    <name type="scientific">Roseovarius indicus</name>
    <dbReference type="NCBI Taxonomy" id="540747"/>
    <lineage>
        <taxon>Bacteria</taxon>
        <taxon>Pseudomonadati</taxon>
        <taxon>Pseudomonadota</taxon>
        <taxon>Alphaproteobacteria</taxon>
        <taxon>Rhodobacterales</taxon>
        <taxon>Roseobacteraceae</taxon>
        <taxon>Roseovarius</taxon>
    </lineage>
</organism>
<dbReference type="GO" id="GO:0016787">
    <property type="term" value="F:hydrolase activity"/>
    <property type="evidence" value="ECO:0007669"/>
    <property type="project" value="UniProtKB-KW"/>
</dbReference>
<accession>A0A5P3A9W2</accession>